<protein>
    <recommendedName>
        <fullName evidence="7">Major facilitator superfamily (MFS) profile domain-containing protein</fullName>
    </recommendedName>
</protein>
<dbReference type="Proteomes" id="UP000663852">
    <property type="component" value="Unassembled WGS sequence"/>
</dbReference>
<dbReference type="InterPro" id="IPR011701">
    <property type="entry name" value="MFS"/>
</dbReference>
<feature type="domain" description="Major facilitator superfamily (MFS) profile" evidence="7">
    <location>
        <begin position="1"/>
        <end position="430"/>
    </location>
</feature>
<dbReference type="GO" id="GO:0030672">
    <property type="term" value="C:synaptic vesicle membrane"/>
    <property type="evidence" value="ECO:0007669"/>
    <property type="project" value="TreeGrafter"/>
</dbReference>
<dbReference type="SUPFAM" id="SSF103473">
    <property type="entry name" value="MFS general substrate transporter"/>
    <property type="match status" value="1"/>
</dbReference>
<evidence type="ECO:0000256" key="2">
    <source>
        <dbReference type="ARBA" id="ARBA00022448"/>
    </source>
</evidence>
<comment type="caution">
    <text evidence="8">The sequence shown here is derived from an EMBL/GenBank/DDBJ whole genome shotgun (WGS) entry which is preliminary data.</text>
</comment>
<dbReference type="OrthoDB" id="5086884at2759"/>
<evidence type="ECO:0000313" key="9">
    <source>
        <dbReference type="Proteomes" id="UP000663852"/>
    </source>
</evidence>
<dbReference type="PROSITE" id="PS50850">
    <property type="entry name" value="MFS"/>
    <property type="match status" value="1"/>
</dbReference>
<evidence type="ECO:0000313" key="8">
    <source>
        <dbReference type="EMBL" id="CAF1079582.1"/>
    </source>
</evidence>
<evidence type="ECO:0000256" key="1">
    <source>
        <dbReference type="ARBA" id="ARBA00004141"/>
    </source>
</evidence>
<feature type="transmembrane region" description="Helical" evidence="6">
    <location>
        <begin position="197"/>
        <end position="214"/>
    </location>
</feature>
<dbReference type="GO" id="GO:0043195">
    <property type="term" value="C:terminal bouton"/>
    <property type="evidence" value="ECO:0007669"/>
    <property type="project" value="TreeGrafter"/>
</dbReference>
<evidence type="ECO:0000256" key="6">
    <source>
        <dbReference type="SAM" id="Phobius"/>
    </source>
</evidence>
<dbReference type="InterPro" id="IPR050930">
    <property type="entry name" value="MFS_Vesicular_Transporter"/>
</dbReference>
<feature type="transmembrane region" description="Helical" evidence="6">
    <location>
        <begin position="336"/>
        <end position="361"/>
    </location>
</feature>
<evidence type="ECO:0000256" key="3">
    <source>
        <dbReference type="ARBA" id="ARBA00022692"/>
    </source>
</evidence>
<evidence type="ECO:0000256" key="5">
    <source>
        <dbReference type="ARBA" id="ARBA00023136"/>
    </source>
</evidence>
<feature type="transmembrane region" description="Helical" evidence="6">
    <location>
        <begin position="373"/>
        <end position="394"/>
    </location>
</feature>
<feature type="transmembrane region" description="Helical" evidence="6">
    <location>
        <begin position="406"/>
        <end position="425"/>
    </location>
</feature>
<name>A0A814MJR4_ADIRI</name>
<dbReference type="PANTHER" id="PTHR23506">
    <property type="entry name" value="GH10249P"/>
    <property type="match status" value="1"/>
</dbReference>
<dbReference type="InterPro" id="IPR036259">
    <property type="entry name" value="MFS_trans_sf"/>
</dbReference>
<dbReference type="PANTHER" id="PTHR23506:SF23">
    <property type="entry name" value="GH10249P"/>
    <property type="match status" value="1"/>
</dbReference>
<dbReference type="InterPro" id="IPR020846">
    <property type="entry name" value="MFS_dom"/>
</dbReference>
<keyword evidence="3 6" id="KW-0812">Transmembrane</keyword>
<feature type="transmembrane region" description="Helical" evidence="6">
    <location>
        <begin position="311"/>
        <end position="330"/>
    </location>
</feature>
<dbReference type="Gene3D" id="1.20.1250.20">
    <property type="entry name" value="MFS general substrate transporter like domains"/>
    <property type="match status" value="2"/>
</dbReference>
<dbReference type="GO" id="GO:0005335">
    <property type="term" value="F:serotonin:sodium:chloride symporter activity"/>
    <property type="evidence" value="ECO:0007669"/>
    <property type="project" value="TreeGrafter"/>
</dbReference>
<dbReference type="GO" id="GO:0015842">
    <property type="term" value="P:aminergic neurotransmitter loading into synaptic vesicle"/>
    <property type="evidence" value="ECO:0007669"/>
    <property type="project" value="TreeGrafter"/>
</dbReference>
<keyword evidence="5 6" id="KW-0472">Membrane</keyword>
<dbReference type="Pfam" id="PF07690">
    <property type="entry name" value="MFS_1"/>
    <property type="match status" value="1"/>
</dbReference>
<dbReference type="AlphaFoldDB" id="A0A814MJR4"/>
<gene>
    <name evidence="8" type="ORF">EDS130_LOCUS18887</name>
</gene>
<feature type="transmembrane region" description="Helical" evidence="6">
    <location>
        <begin position="109"/>
        <end position="130"/>
    </location>
</feature>
<organism evidence="8 9">
    <name type="scientific">Adineta ricciae</name>
    <name type="common">Rotifer</name>
    <dbReference type="NCBI Taxonomy" id="249248"/>
    <lineage>
        <taxon>Eukaryota</taxon>
        <taxon>Metazoa</taxon>
        <taxon>Spiralia</taxon>
        <taxon>Gnathifera</taxon>
        <taxon>Rotifera</taxon>
        <taxon>Eurotatoria</taxon>
        <taxon>Bdelloidea</taxon>
        <taxon>Adinetida</taxon>
        <taxon>Adinetidae</taxon>
        <taxon>Adineta</taxon>
    </lineage>
</organism>
<comment type="subcellular location">
    <subcellularLocation>
        <location evidence="1">Membrane</location>
        <topology evidence="1">Multi-pass membrane protein</topology>
    </subcellularLocation>
</comment>
<evidence type="ECO:0000259" key="7">
    <source>
        <dbReference type="PROSITE" id="PS50850"/>
    </source>
</evidence>
<keyword evidence="2" id="KW-0813">Transport</keyword>
<accession>A0A814MJR4</accession>
<evidence type="ECO:0000256" key="4">
    <source>
        <dbReference type="ARBA" id="ARBA00022989"/>
    </source>
</evidence>
<sequence>MMYRPSFNILVPIIPDYLYRIEHPAHNCSLKFNKMTSSDRECHLIFRENATIPFFHRHQTVKEAASVEHDLVQENGRIGLLFASKSFVQLFTNPLVGLLTARFGYTPPLLFGFVVMFGSTCGFAFAHTYTTLFLCRALQGLGSAFTAVAGFGFLASQYHNDEERGIVISHVTSGVAIGAALGPFLGGVLYYNYGKTTMFLLLAFIALIDGLLRLSMMCGSNSMSEGKSVEYGGGKTNVSIPTLLCDPYIWLMMGCILLSLSSGAILETILPIHMMIEWMSPSWLQGAVFLPFAIAMFLSQNIFGRLSFRMGRWLCSLLGMQVIAVGFISITQAQVVSILIISVSLVGIGIGMISSSMVAGLIQIVDVRYASGFGNIFSLFDMALCLCFILGPIISGYAHRLIGFDWLLYLVAALNIMYAPLLLLIRKVPTKIEQTSNEQQKWSESAFSPCSFIKKNQRFKKLTYRDGYFVESATNSYMHLSSILVTFE</sequence>
<feature type="transmembrane region" description="Helical" evidence="6">
    <location>
        <begin position="136"/>
        <end position="155"/>
    </location>
</feature>
<feature type="transmembrane region" description="Helical" evidence="6">
    <location>
        <begin position="248"/>
        <end position="270"/>
    </location>
</feature>
<proteinExistence type="predicted"/>
<dbReference type="EMBL" id="CAJNOJ010000089">
    <property type="protein sequence ID" value="CAF1079582.1"/>
    <property type="molecule type" value="Genomic_DNA"/>
</dbReference>
<reference evidence="8" key="1">
    <citation type="submission" date="2021-02" db="EMBL/GenBank/DDBJ databases">
        <authorList>
            <person name="Nowell W R."/>
        </authorList>
    </citation>
    <scope>NUCLEOTIDE SEQUENCE</scope>
</reference>
<feature type="transmembrane region" description="Helical" evidence="6">
    <location>
        <begin position="167"/>
        <end position="191"/>
    </location>
</feature>
<keyword evidence="4 6" id="KW-1133">Transmembrane helix</keyword>